<keyword evidence="15" id="KW-0628">Postsynaptic cell membrane</keyword>
<dbReference type="GO" id="GO:0005254">
    <property type="term" value="F:chloride channel activity"/>
    <property type="evidence" value="ECO:0007669"/>
    <property type="project" value="UniProtKB-KW"/>
</dbReference>
<evidence type="ECO:0000256" key="9">
    <source>
        <dbReference type="ARBA" id="ARBA00023136"/>
    </source>
</evidence>
<dbReference type="AlphaFoldDB" id="A0A833SBI5"/>
<dbReference type="PANTHER" id="PTHR18945">
    <property type="entry name" value="NEUROTRANSMITTER GATED ION CHANNEL"/>
    <property type="match status" value="1"/>
</dbReference>
<dbReference type="Pfam" id="PF02931">
    <property type="entry name" value="Neur_chan_LBD"/>
    <property type="match status" value="1"/>
</dbReference>
<dbReference type="GO" id="GO:0004888">
    <property type="term" value="F:transmembrane signaling receptor activity"/>
    <property type="evidence" value="ECO:0007669"/>
    <property type="project" value="InterPro"/>
</dbReference>
<accession>A0A833SBI5</accession>
<dbReference type="SUPFAM" id="SSF90112">
    <property type="entry name" value="Neurotransmitter-gated ion-channel transmembrane pore"/>
    <property type="match status" value="1"/>
</dbReference>
<evidence type="ECO:0000256" key="17">
    <source>
        <dbReference type="ARBA" id="ARBA00023303"/>
    </source>
</evidence>
<dbReference type="PRINTS" id="PR00253">
    <property type="entry name" value="GABAARECEPTR"/>
</dbReference>
<dbReference type="InterPro" id="IPR006202">
    <property type="entry name" value="Neur_chan_lig-bd"/>
</dbReference>
<evidence type="ECO:0008006" key="25">
    <source>
        <dbReference type="Google" id="ProtNLM"/>
    </source>
</evidence>
<keyword evidence="5" id="KW-0732">Signal</keyword>
<dbReference type="InterPro" id="IPR036719">
    <property type="entry name" value="Neuro-gated_channel_TM_sf"/>
</dbReference>
<dbReference type="Gene3D" id="2.70.170.10">
    <property type="entry name" value="Neurotransmitter-gated ion-channel ligand-binding domain"/>
    <property type="match status" value="1"/>
</dbReference>
<feature type="region of interest" description="Disordered" evidence="20">
    <location>
        <begin position="437"/>
        <end position="464"/>
    </location>
</feature>
<evidence type="ECO:0000256" key="1">
    <source>
        <dbReference type="ARBA" id="ARBA00010180"/>
    </source>
</evidence>
<reference evidence="23" key="1">
    <citation type="submission" date="2019-11" db="EMBL/GenBank/DDBJ databases">
        <title>The nuclear and mitochondrial genomes of Frieseomelitta varia - a highly eusocial stingless bee (Meliponini) with a permanently sterile worker caste.</title>
        <authorList>
            <person name="Freitas F.C.P."/>
            <person name="Lourenco A.P."/>
            <person name="Nunes F.M.F."/>
            <person name="Paschoal A.R."/>
            <person name="Abreu F.C.P."/>
            <person name="Barbin F.O."/>
            <person name="Bataglia L."/>
            <person name="Cardoso-Junior C.A.M."/>
            <person name="Cervoni M.S."/>
            <person name="Silva S.R."/>
            <person name="Dalarmi F."/>
            <person name="Del Lama M.A."/>
            <person name="Depintor T.S."/>
            <person name="Ferreira K.M."/>
            <person name="Goria P.S."/>
            <person name="Jaskot M.C."/>
            <person name="Lago D.C."/>
            <person name="Luna-Lucena D."/>
            <person name="Moda L.M."/>
            <person name="Nascimento L."/>
            <person name="Pedrino M."/>
            <person name="Rabico F.O."/>
            <person name="Sanches F.C."/>
            <person name="Santos D.E."/>
            <person name="Santos C.G."/>
            <person name="Vieira J."/>
            <person name="Lopes T.F."/>
            <person name="Barchuk A.R."/>
            <person name="Hartfelder K."/>
            <person name="Simoes Z.L.P."/>
            <person name="Bitondi M.M.G."/>
            <person name="Pinheiro D.G."/>
        </authorList>
    </citation>
    <scope>NUCLEOTIDE SEQUENCE</scope>
    <source>
        <strain evidence="23">USP_RPSP 00005682</strain>
        <tissue evidence="23">Whole individual</tissue>
    </source>
</reference>
<comment type="subcellular location">
    <subcellularLocation>
        <location evidence="18">Postsynaptic cell membrane</location>
        <topology evidence="18">Multi-pass membrane protein</topology>
    </subcellularLocation>
</comment>
<dbReference type="EMBL" id="WNWW01000131">
    <property type="protein sequence ID" value="KAF3430052.1"/>
    <property type="molecule type" value="Genomic_DNA"/>
</dbReference>
<comment type="similarity">
    <text evidence="1">Belongs to the ligand-gated ion channel (TC 1.A.9) family. Gamma-aminobutyric acid receptor (TC 1.A.9.5) subfamily.</text>
</comment>
<dbReference type="Gene3D" id="1.20.58.390">
    <property type="entry name" value="Neurotransmitter-gated ion-channel transmembrane domain"/>
    <property type="match status" value="1"/>
</dbReference>
<feature type="compositionally biased region" description="Polar residues" evidence="20">
    <location>
        <begin position="440"/>
        <end position="453"/>
    </location>
</feature>
<dbReference type="Proteomes" id="UP000655588">
    <property type="component" value="Unassembled WGS sequence"/>
</dbReference>
<evidence type="ECO:0000256" key="11">
    <source>
        <dbReference type="ARBA" id="ARBA00023170"/>
    </source>
</evidence>
<keyword evidence="16" id="KW-1071">Ligand-gated ion channel</keyword>
<evidence type="ECO:0000313" key="24">
    <source>
        <dbReference type="Proteomes" id="UP000655588"/>
    </source>
</evidence>
<sequence>MNTSSASFIMENLFHFYPNNLASLDNTGLSDRLENVTQTISRILDGYDIRLRPNFGGEPLLVGMDLTIASFDAISEVNMDYTITMYLNQYWKDERLAFSQEEEVLTLSGDFAEKIWVPDTFFANDKNSFLHEVTERNKLVRLSGDGSVTYGMRFTTTLACMMDLHYYPLDSQNCTVEIESCTIDVLPIVAVFSFFLLFFFLSIDSFRFSLLRVQHFYGINARTTKVSVKIYNKFMISDGYTVLDVVMYWKETPVRGVEEAELPQFTIIGYETNDRKEKLATGIYQRLSLSFKLQRNIGYFVFQTYLPSILIVMLSWVSFWINHEATSARVALGITTVLTMTTISTGVRSSLPRISYVKAIDIYLVMCFVFVFAALLEYAAVNYTYWGARAKKKTKKKDGDDKKVISSKSGSKASSPFPGSTEADIIELQDLRMSPLPSIRNRSGLVSSSSTPGTGREHDPAKFPPSFRISRVAAYNTYGRNTGLRYRGPKQHKPKVLHAIRRGASVLRVSMPKIKDVNIIDKYSRIIFPVSFMLFNAIYWY</sequence>
<feature type="domain" description="Neurotransmitter-gated ion-channel transmembrane" evidence="22">
    <location>
        <begin position="304"/>
        <end position="540"/>
    </location>
</feature>
<keyword evidence="11" id="KW-0675">Receptor</keyword>
<dbReference type="SUPFAM" id="SSF63712">
    <property type="entry name" value="Nicotinic receptor ligand binding domain-like"/>
    <property type="match status" value="2"/>
</dbReference>
<dbReference type="InterPro" id="IPR006029">
    <property type="entry name" value="Neurotrans-gated_channel_TM"/>
</dbReference>
<evidence type="ECO:0000259" key="22">
    <source>
        <dbReference type="Pfam" id="PF02932"/>
    </source>
</evidence>
<name>A0A833SBI5_9HYME</name>
<evidence type="ECO:0000256" key="2">
    <source>
        <dbReference type="ARBA" id="ARBA00022448"/>
    </source>
</evidence>
<keyword evidence="14" id="KW-0868">Chloride</keyword>
<keyword evidence="4 19" id="KW-0812">Transmembrane</keyword>
<keyword evidence="24" id="KW-1185">Reference proteome</keyword>
<feature type="domain" description="Neurotransmitter-gated ion-channel ligand-binding" evidence="21">
    <location>
        <begin position="38"/>
        <end position="184"/>
    </location>
</feature>
<dbReference type="InterPro" id="IPR006028">
    <property type="entry name" value="GABAA/Glycine_rcpt"/>
</dbReference>
<dbReference type="InterPro" id="IPR018000">
    <property type="entry name" value="Neurotransmitter_ion_chnl_CS"/>
</dbReference>
<dbReference type="PRINTS" id="PR00252">
    <property type="entry name" value="NRIONCHANNEL"/>
</dbReference>
<dbReference type="GO" id="GO:0099095">
    <property type="term" value="F:ligand-gated monoatomic anion channel activity"/>
    <property type="evidence" value="ECO:0007669"/>
    <property type="project" value="UniProtKB-ARBA"/>
</dbReference>
<evidence type="ECO:0000256" key="10">
    <source>
        <dbReference type="ARBA" id="ARBA00023157"/>
    </source>
</evidence>
<keyword evidence="17 19" id="KW-0407">Ion channel</keyword>
<keyword evidence="12" id="KW-0869">Chloride channel</keyword>
<protein>
    <recommendedName>
        <fullName evidence="25">Gamma-aminobutyric acid receptor subunit beta-like</fullName>
    </recommendedName>
</protein>
<gene>
    <name evidence="23" type="ORF">E2986_11668</name>
</gene>
<evidence type="ECO:0000256" key="8">
    <source>
        <dbReference type="ARBA" id="ARBA00023065"/>
    </source>
</evidence>
<dbReference type="InterPro" id="IPR038050">
    <property type="entry name" value="Neuro_actylchol_rec"/>
</dbReference>
<evidence type="ECO:0000256" key="14">
    <source>
        <dbReference type="ARBA" id="ARBA00023214"/>
    </source>
</evidence>
<evidence type="ECO:0000259" key="21">
    <source>
        <dbReference type="Pfam" id="PF02931"/>
    </source>
</evidence>
<feature type="transmembrane region" description="Helical" evidence="19">
    <location>
        <begin position="185"/>
        <end position="203"/>
    </location>
</feature>
<evidence type="ECO:0000256" key="12">
    <source>
        <dbReference type="ARBA" id="ARBA00023173"/>
    </source>
</evidence>
<keyword evidence="8 19" id="KW-0406">Ion transport</keyword>
<evidence type="ECO:0000313" key="23">
    <source>
        <dbReference type="EMBL" id="KAF3430052.1"/>
    </source>
</evidence>
<dbReference type="GO" id="GO:0005230">
    <property type="term" value="F:extracellular ligand-gated monoatomic ion channel activity"/>
    <property type="evidence" value="ECO:0007669"/>
    <property type="project" value="InterPro"/>
</dbReference>
<dbReference type="InterPro" id="IPR036734">
    <property type="entry name" value="Neur_chan_lig-bd_sf"/>
</dbReference>
<dbReference type="InterPro" id="IPR006201">
    <property type="entry name" value="Neur_channel"/>
</dbReference>
<feature type="region of interest" description="Disordered" evidence="20">
    <location>
        <begin position="397"/>
        <end position="420"/>
    </location>
</feature>
<dbReference type="CDD" id="cd19006">
    <property type="entry name" value="LGIC_ECD_GABAAR_LCCH3-like"/>
    <property type="match status" value="1"/>
</dbReference>
<evidence type="ECO:0000256" key="5">
    <source>
        <dbReference type="ARBA" id="ARBA00022729"/>
    </source>
</evidence>
<dbReference type="FunFam" id="1.20.58.390:FF:000040">
    <property type="entry name" value="Gamma-aminobutyric acid receptor subunit beta-like"/>
    <property type="match status" value="1"/>
</dbReference>
<evidence type="ECO:0000256" key="19">
    <source>
        <dbReference type="RuleBase" id="RU000687"/>
    </source>
</evidence>
<evidence type="ECO:0000256" key="6">
    <source>
        <dbReference type="ARBA" id="ARBA00022989"/>
    </source>
</evidence>
<evidence type="ECO:0000256" key="18">
    <source>
        <dbReference type="ARBA" id="ARBA00034104"/>
    </source>
</evidence>
<proteinExistence type="inferred from homology"/>
<keyword evidence="2 19" id="KW-0813">Transport</keyword>
<feature type="compositionally biased region" description="Low complexity" evidence="20">
    <location>
        <begin position="406"/>
        <end position="415"/>
    </location>
</feature>
<keyword evidence="13" id="KW-0325">Glycoprotein</keyword>
<comment type="caution">
    <text evidence="23">The sequence shown here is derived from an EMBL/GenBank/DDBJ whole genome shotgun (WGS) entry which is preliminary data.</text>
</comment>
<feature type="transmembrane region" description="Helical" evidence="19">
    <location>
        <begin position="297"/>
        <end position="321"/>
    </location>
</feature>
<dbReference type="GO" id="GO:0034707">
    <property type="term" value="C:chloride channel complex"/>
    <property type="evidence" value="ECO:0007669"/>
    <property type="project" value="UniProtKB-KW"/>
</dbReference>
<dbReference type="Pfam" id="PF02932">
    <property type="entry name" value="Neur_chan_memb"/>
    <property type="match status" value="1"/>
</dbReference>
<evidence type="ECO:0000256" key="4">
    <source>
        <dbReference type="ARBA" id="ARBA00022692"/>
    </source>
</evidence>
<dbReference type="CDD" id="cd19049">
    <property type="entry name" value="LGIC_TM_anion"/>
    <property type="match status" value="1"/>
</dbReference>
<keyword evidence="3" id="KW-1003">Cell membrane</keyword>
<organism evidence="23 24">
    <name type="scientific">Frieseomelitta varia</name>
    <dbReference type="NCBI Taxonomy" id="561572"/>
    <lineage>
        <taxon>Eukaryota</taxon>
        <taxon>Metazoa</taxon>
        <taxon>Ecdysozoa</taxon>
        <taxon>Arthropoda</taxon>
        <taxon>Hexapoda</taxon>
        <taxon>Insecta</taxon>
        <taxon>Pterygota</taxon>
        <taxon>Neoptera</taxon>
        <taxon>Endopterygota</taxon>
        <taxon>Hymenoptera</taxon>
        <taxon>Apocrita</taxon>
        <taxon>Aculeata</taxon>
        <taxon>Apoidea</taxon>
        <taxon>Anthophila</taxon>
        <taxon>Apidae</taxon>
        <taxon>Frieseomelitta</taxon>
    </lineage>
</organism>
<keyword evidence="9 19" id="KW-0472">Membrane</keyword>
<evidence type="ECO:0000256" key="20">
    <source>
        <dbReference type="SAM" id="MobiDB-lite"/>
    </source>
</evidence>
<dbReference type="PROSITE" id="PS00236">
    <property type="entry name" value="NEUROTR_ION_CHANNEL"/>
    <property type="match status" value="1"/>
</dbReference>
<keyword evidence="6 19" id="KW-1133">Transmembrane helix</keyword>
<keyword evidence="7" id="KW-0770">Synapse</keyword>
<evidence type="ECO:0000256" key="7">
    <source>
        <dbReference type="ARBA" id="ARBA00023018"/>
    </source>
</evidence>
<feature type="transmembrane region" description="Helical" evidence="19">
    <location>
        <begin position="362"/>
        <end position="386"/>
    </location>
</feature>
<keyword evidence="10" id="KW-1015">Disulfide bond</keyword>
<dbReference type="GO" id="GO:0045211">
    <property type="term" value="C:postsynaptic membrane"/>
    <property type="evidence" value="ECO:0007669"/>
    <property type="project" value="UniProtKB-SubCell"/>
</dbReference>
<evidence type="ECO:0000256" key="3">
    <source>
        <dbReference type="ARBA" id="ARBA00022475"/>
    </source>
</evidence>
<evidence type="ECO:0000256" key="16">
    <source>
        <dbReference type="ARBA" id="ARBA00023286"/>
    </source>
</evidence>
<evidence type="ECO:0000256" key="15">
    <source>
        <dbReference type="ARBA" id="ARBA00023257"/>
    </source>
</evidence>
<feature type="transmembrane region" description="Helical" evidence="19">
    <location>
        <begin position="523"/>
        <end position="540"/>
    </location>
</feature>
<evidence type="ECO:0000256" key="13">
    <source>
        <dbReference type="ARBA" id="ARBA00023180"/>
    </source>
</evidence>